<gene>
    <name evidence="2" type="ORF">NCI00_11950</name>
</gene>
<feature type="chain" id="PRO_5047410904" evidence="1">
    <location>
        <begin position="19"/>
        <end position="183"/>
    </location>
</feature>
<protein>
    <submittedName>
        <fullName evidence="2">Uncharacterized protein</fullName>
    </submittedName>
</protein>
<name>A0ABT1FN10_9BACT</name>
<dbReference type="Proteomes" id="UP001204772">
    <property type="component" value="Unassembled WGS sequence"/>
</dbReference>
<evidence type="ECO:0000313" key="2">
    <source>
        <dbReference type="EMBL" id="MCP1383146.1"/>
    </source>
</evidence>
<evidence type="ECO:0000256" key="1">
    <source>
        <dbReference type="SAM" id="SignalP"/>
    </source>
</evidence>
<keyword evidence="3" id="KW-1185">Reference proteome</keyword>
<accession>A0ABT1FN10</accession>
<proteinExistence type="predicted"/>
<reference evidence="2 3" key="1">
    <citation type="submission" date="2022-06" db="EMBL/GenBank/DDBJ databases">
        <title>Runella sp. S5 genome sequencing.</title>
        <authorList>
            <person name="Park S."/>
        </authorList>
    </citation>
    <scope>NUCLEOTIDE SEQUENCE [LARGE SCALE GENOMIC DNA]</scope>
    <source>
        <strain evidence="2 3">S5</strain>
    </source>
</reference>
<sequence length="183" mass="21172">MRVIITLLLCCFWVSALAQTCEKTQIKDPILIDAIGEFIINCKKANEMYKDMGVYEMHVYPDSGKEEKRIELVARLTDSFKDNPPQQYAHLWGKVILIYQRDAKGKIIKNEIPPEQLEALLNEVGDRVFVEQKRRGRWVETYHRDGSLKRRNYQIGISMGGSPFEITLIINKKTGEVKKLKSV</sequence>
<dbReference type="RefSeq" id="WP_253527778.1">
    <property type="nucleotide sequence ID" value="NZ_JAMZEL010000004.1"/>
</dbReference>
<organism evidence="2 3">
    <name type="scientific">Runella salmonicolor</name>
    <dbReference type="NCBI Taxonomy" id="2950278"/>
    <lineage>
        <taxon>Bacteria</taxon>
        <taxon>Pseudomonadati</taxon>
        <taxon>Bacteroidota</taxon>
        <taxon>Cytophagia</taxon>
        <taxon>Cytophagales</taxon>
        <taxon>Spirosomataceae</taxon>
        <taxon>Runella</taxon>
    </lineage>
</organism>
<dbReference type="EMBL" id="JAMZEL010000004">
    <property type="protein sequence ID" value="MCP1383146.1"/>
    <property type="molecule type" value="Genomic_DNA"/>
</dbReference>
<feature type="signal peptide" evidence="1">
    <location>
        <begin position="1"/>
        <end position="18"/>
    </location>
</feature>
<keyword evidence="1" id="KW-0732">Signal</keyword>
<comment type="caution">
    <text evidence="2">The sequence shown here is derived from an EMBL/GenBank/DDBJ whole genome shotgun (WGS) entry which is preliminary data.</text>
</comment>
<evidence type="ECO:0000313" key="3">
    <source>
        <dbReference type="Proteomes" id="UP001204772"/>
    </source>
</evidence>